<reference evidence="6" key="1">
    <citation type="journal article" date="2019" name="Int. J. Syst. Evol. Microbiol.">
        <title>The Global Catalogue of Microorganisms (GCM) 10K type strain sequencing project: providing services to taxonomists for standard genome sequencing and annotation.</title>
        <authorList>
            <consortium name="The Broad Institute Genomics Platform"/>
            <consortium name="The Broad Institute Genome Sequencing Center for Infectious Disease"/>
            <person name="Wu L."/>
            <person name="Ma J."/>
        </authorList>
    </citation>
    <scope>NUCLEOTIDE SEQUENCE [LARGE SCALE GENOMIC DNA]</scope>
    <source>
        <strain evidence="6">CCUG 54822</strain>
    </source>
</reference>
<sequence>MGKRKEEMLDAAVQLFQKNGFHATSVEDITSASGISKGGFYKHFDSKESMILELLQRYYDEMFQEADRFSRDFQGSPLLVLKKKIAIELEKSMDYRYFFHAVVTDFPPNDKGPIPESLDRIQHKLHEWHKHALLEAFGPKAAKYLNDLAVVMEGAIHSYLMKIIWQGPTLPLDRLGDFIAECLQAIVANDDHIFPVLPGYHNDDISRVSILENIVGELDTVRSELKTLEATLSIEKDVQTIDLLIEELGQKKPREFLVDALLAQLYRRPNLKKQLTAILTTWEVWKGELT</sequence>
<dbReference type="EMBL" id="JBHTNH010000056">
    <property type="protein sequence ID" value="MFD1363368.1"/>
    <property type="molecule type" value="Genomic_DNA"/>
</dbReference>
<accession>A0ABW3ZYZ2</accession>
<dbReference type="PANTHER" id="PTHR43479">
    <property type="entry name" value="ACREF/ENVCD OPERON REPRESSOR-RELATED"/>
    <property type="match status" value="1"/>
</dbReference>
<evidence type="ECO:0000256" key="3">
    <source>
        <dbReference type="PROSITE-ProRule" id="PRU00335"/>
    </source>
</evidence>
<feature type="DNA-binding region" description="H-T-H motif" evidence="3">
    <location>
        <begin position="25"/>
        <end position="44"/>
    </location>
</feature>
<dbReference type="Pfam" id="PF00440">
    <property type="entry name" value="TetR_N"/>
    <property type="match status" value="1"/>
</dbReference>
<evidence type="ECO:0000313" key="6">
    <source>
        <dbReference type="Proteomes" id="UP001597178"/>
    </source>
</evidence>
<keyword evidence="1" id="KW-0678">Repressor</keyword>
<feature type="domain" description="HTH tetR-type" evidence="4">
    <location>
        <begin position="2"/>
        <end position="62"/>
    </location>
</feature>
<name>A0ABW3ZYZ2_9BACI</name>
<evidence type="ECO:0000313" key="5">
    <source>
        <dbReference type="EMBL" id="MFD1363368.1"/>
    </source>
</evidence>
<keyword evidence="2 3" id="KW-0238">DNA-binding</keyword>
<dbReference type="InterPro" id="IPR001647">
    <property type="entry name" value="HTH_TetR"/>
</dbReference>
<dbReference type="PRINTS" id="PR00455">
    <property type="entry name" value="HTHTETR"/>
</dbReference>
<dbReference type="RefSeq" id="WP_382402619.1">
    <property type="nucleotide sequence ID" value="NZ_JBHTNH010000056.1"/>
</dbReference>
<comment type="caution">
    <text evidence="5">The sequence shown here is derived from an EMBL/GenBank/DDBJ whole genome shotgun (WGS) entry which is preliminary data.</text>
</comment>
<dbReference type="PANTHER" id="PTHR43479:SF22">
    <property type="entry name" value="TRANSCRIPTIONAL REGULATOR, TETR FAMILY"/>
    <property type="match status" value="1"/>
</dbReference>
<dbReference type="Gene3D" id="1.10.357.10">
    <property type="entry name" value="Tetracycline Repressor, domain 2"/>
    <property type="match status" value="1"/>
</dbReference>
<dbReference type="PROSITE" id="PS01081">
    <property type="entry name" value="HTH_TETR_1"/>
    <property type="match status" value="1"/>
</dbReference>
<dbReference type="SUPFAM" id="SSF46689">
    <property type="entry name" value="Homeodomain-like"/>
    <property type="match status" value="1"/>
</dbReference>
<gene>
    <name evidence="5" type="ORF">ACFQ4A_17310</name>
</gene>
<dbReference type="Proteomes" id="UP001597178">
    <property type="component" value="Unassembled WGS sequence"/>
</dbReference>
<keyword evidence="6" id="KW-1185">Reference proteome</keyword>
<dbReference type="InterPro" id="IPR009057">
    <property type="entry name" value="Homeodomain-like_sf"/>
</dbReference>
<organism evidence="5 6">
    <name type="scientific">Lentibacillus salinarum</name>
    <dbReference type="NCBI Taxonomy" id="446820"/>
    <lineage>
        <taxon>Bacteria</taxon>
        <taxon>Bacillati</taxon>
        <taxon>Bacillota</taxon>
        <taxon>Bacilli</taxon>
        <taxon>Bacillales</taxon>
        <taxon>Bacillaceae</taxon>
        <taxon>Lentibacillus</taxon>
    </lineage>
</organism>
<protein>
    <submittedName>
        <fullName evidence="5">TetR/AcrR family transcriptional regulator</fullName>
    </submittedName>
</protein>
<dbReference type="PROSITE" id="PS50977">
    <property type="entry name" value="HTH_TETR_2"/>
    <property type="match status" value="1"/>
</dbReference>
<dbReference type="InterPro" id="IPR050624">
    <property type="entry name" value="HTH-type_Tx_Regulator"/>
</dbReference>
<evidence type="ECO:0000256" key="1">
    <source>
        <dbReference type="ARBA" id="ARBA00022491"/>
    </source>
</evidence>
<proteinExistence type="predicted"/>
<dbReference type="InterPro" id="IPR023772">
    <property type="entry name" value="DNA-bd_HTH_TetR-type_CS"/>
</dbReference>
<evidence type="ECO:0000256" key="2">
    <source>
        <dbReference type="ARBA" id="ARBA00023125"/>
    </source>
</evidence>
<evidence type="ECO:0000259" key="4">
    <source>
        <dbReference type="PROSITE" id="PS50977"/>
    </source>
</evidence>